<comment type="caution">
    <text evidence="3">The sequence shown here is derived from an EMBL/GenBank/DDBJ whole genome shotgun (WGS) entry which is preliminary data.</text>
</comment>
<organism evidence="3 4">
    <name type="scientific">Paenibacillus chartarius</name>
    <dbReference type="NCBI Taxonomy" id="747481"/>
    <lineage>
        <taxon>Bacteria</taxon>
        <taxon>Bacillati</taxon>
        <taxon>Bacillota</taxon>
        <taxon>Bacilli</taxon>
        <taxon>Bacillales</taxon>
        <taxon>Paenibacillaceae</taxon>
        <taxon>Paenibacillus</taxon>
    </lineage>
</organism>
<dbReference type="Gene3D" id="2.60.40.1190">
    <property type="match status" value="1"/>
</dbReference>
<dbReference type="Gene3D" id="3.20.20.190">
    <property type="entry name" value="Phosphatidylinositol (PI) phosphodiesterase"/>
    <property type="match status" value="2"/>
</dbReference>
<dbReference type="PANTHER" id="PTHR46211">
    <property type="entry name" value="GLYCEROPHOSPHORYL DIESTER PHOSPHODIESTERASE"/>
    <property type="match status" value="1"/>
</dbReference>
<evidence type="ECO:0000256" key="1">
    <source>
        <dbReference type="SAM" id="SignalP"/>
    </source>
</evidence>
<dbReference type="RefSeq" id="WP_377468748.1">
    <property type="nucleotide sequence ID" value="NZ_JBHLWN010000022.1"/>
</dbReference>
<dbReference type="InterPro" id="IPR030395">
    <property type="entry name" value="GP_PDE_dom"/>
</dbReference>
<protein>
    <submittedName>
        <fullName evidence="3">Glycerophosphodiester phosphodiesterase family protein</fullName>
    </submittedName>
</protein>
<dbReference type="EMBL" id="JBHLWN010000022">
    <property type="protein sequence ID" value="MFC0211757.1"/>
    <property type="molecule type" value="Genomic_DNA"/>
</dbReference>
<dbReference type="SUPFAM" id="SSF49344">
    <property type="entry name" value="CBD9-like"/>
    <property type="match status" value="1"/>
</dbReference>
<dbReference type="Pfam" id="PF12733">
    <property type="entry name" value="Cadherin-like"/>
    <property type="match status" value="1"/>
</dbReference>
<dbReference type="Gene3D" id="2.60.40.1080">
    <property type="match status" value="1"/>
</dbReference>
<dbReference type="Pfam" id="PF06439">
    <property type="entry name" value="3keto-disac_hyd"/>
    <property type="match status" value="1"/>
</dbReference>
<dbReference type="InterPro" id="IPR025883">
    <property type="entry name" value="Cadherin-like_domain"/>
</dbReference>
<dbReference type="Pfam" id="PF06452">
    <property type="entry name" value="CBM9_1"/>
    <property type="match status" value="1"/>
</dbReference>
<dbReference type="InterPro" id="IPR010496">
    <property type="entry name" value="AL/BT2_dom"/>
</dbReference>
<name>A0ABV6DGN1_9BACL</name>
<feature type="domain" description="GP-PDE" evidence="2">
    <location>
        <begin position="1071"/>
        <end position="1312"/>
    </location>
</feature>
<proteinExistence type="predicted"/>
<dbReference type="Gene3D" id="2.60.120.560">
    <property type="entry name" value="Exo-inulinase, domain 1"/>
    <property type="match status" value="2"/>
</dbReference>
<evidence type="ECO:0000313" key="3">
    <source>
        <dbReference type="EMBL" id="MFC0211757.1"/>
    </source>
</evidence>
<dbReference type="Pfam" id="PF03009">
    <property type="entry name" value="GDPD"/>
    <property type="match status" value="1"/>
</dbReference>
<feature type="signal peptide" evidence="1">
    <location>
        <begin position="1"/>
        <end position="34"/>
    </location>
</feature>
<dbReference type="SUPFAM" id="SSF51695">
    <property type="entry name" value="PLC-like phosphodiesterases"/>
    <property type="match status" value="1"/>
</dbReference>
<evidence type="ECO:0000259" key="2">
    <source>
        <dbReference type="PROSITE" id="PS51704"/>
    </source>
</evidence>
<reference evidence="3 4" key="1">
    <citation type="submission" date="2024-09" db="EMBL/GenBank/DDBJ databases">
        <authorList>
            <person name="Sun Q."/>
            <person name="Mori K."/>
        </authorList>
    </citation>
    <scope>NUCLEOTIDE SEQUENCE [LARGE SCALE GENOMIC DNA]</scope>
    <source>
        <strain evidence="3 4">CCM 7759</strain>
    </source>
</reference>
<accession>A0ABV6DGN1</accession>
<keyword evidence="1" id="KW-0732">Signal</keyword>
<sequence length="1506" mass="161619">MFVKSKFSKFAGLLGIASMAVGLIPPGGAPSAQAAAAPAADTARPAASAAKTLTAPIINGSLEESFWNTNVPMQKHIAPGDAFPSSSFGLLWDQQYLYIGVKTEDGNMIHDGSGDWFEQDSIHLFFDSKLHQSAPFQTDDMQIGLVYQPGSSTPEFHFGAALNGHSGKDEKKILRAIAKTAEGWSAEVAVPWDMLNLNPLQQKQFGLQVAATDRYGAAAAEQRSNYWSAFNSSSFWNDTSGYGVVTLDDTNPVQGEVSPVLLQDNFDGYAAGTIPAGWISDVNSGSPSFTVVQDTYGNGSLIFDGNASGKQARLTAPVQWDNYAIQADVRFDAVLNSARWAAIMFRGAANGKQPYDQMAIRQNGSYEVAYRKPDNNWYSPTPVVGNWKPLALKSDYTMKVRVVGNNVKEYLKAKSDADFTKVTDQTLSPSVLLERGKIGFQADQSKVAFDNLIVTRITADRLDVTLPNAVEALTGPVSVTASVYFSDGITEHAAGSQLKLYSSDETVLKVIDGQLYPIKAGTAKVTAVYLNAERTQDITVTPSTKPAAVKSLRHEPGYILATAGQALALNTVAFQADMSDFSTATITGENLSWKAAAGTTGVQFADGTMTAASAGVYTVTAEKDGASVQLAVVAKGAADAAYVLYENNFDAEANGTLPQGWTRKEGTTASKAVVKNGAFELDALTSPDNPSRVLLPAFLGKFGDYKIEADVTNLAANDAARWNSIMYRIQNGNFPYYQMAVRKDATAVNGVEFAERTPDNAWNVMEKGSYTEAIDPGKMYRYTIIAHGNRVREMIDGKVIVDTDLAGAYATGMIGLQANGSKMKLDNLRVTLQQEALPPMPGESFVQVTEPDTKIAMAASVVTEIRGAADLAKLSGPALPATAILHINSELQVVSADGSPFTSVAEAIAALGGKTMPAFYIKDEETADRLAAYLEEQALEDVFVVSADAPLINRMSTLFPMARGIVDYSGRLDGSATPEQLLELRGTATRNKARIAIIPANAATSANVTYLQERMITVWAKAPAEQGEGDTALALHKLITSGVNGLVTDSPAAAFDALHVYNNETTLIRKPYIIAHRGIPSEAPENTLESNALGLDYGADYIENDIMLSKDGHMVIMHDTTVDRTTNGTGKVEDKTLAELRQLNANKQYPVQYPYVQIPTFEEQIDLAMRRGKMIMAEMKSTNPAAVEVMIDKIRELGAAGTINTMSFDGAQLRRISELMPEMPVGLLTGGYASETNVSRSLRSSLKAIQGLNASLNTSYTGLGPNFMEASKHRGFIISPWTLNNKADFTKIFMLGAWGITTDYASYSKDWTASVKAEQDEYTVTLGGSRTLPAIVETYRGDKKTVAADIVLLDGHDVADVADGQVIGKKRGIAHALLRYTTTLDAANQYDMYSQPVTLRVLNGDASLSGLQALPGNLARDFASGKADYVLNIGRGVPQLRVTPQTTDANATVKINGAVAASGQEFVVRLASGDSTVTVEVTAEDGMTKREYTIAVKRIGDNGKSK</sequence>
<dbReference type="InterPro" id="IPR010502">
    <property type="entry name" value="Carb-bd_dom_fam9"/>
</dbReference>
<dbReference type="Proteomes" id="UP001589776">
    <property type="component" value="Unassembled WGS sequence"/>
</dbReference>
<dbReference type="PROSITE" id="PS51704">
    <property type="entry name" value="GP_PDE"/>
    <property type="match status" value="1"/>
</dbReference>
<dbReference type="PANTHER" id="PTHR46211:SF1">
    <property type="entry name" value="GLYCEROPHOSPHODIESTER PHOSPHODIESTERASE, CYTOPLASMIC"/>
    <property type="match status" value="1"/>
</dbReference>
<keyword evidence="4" id="KW-1185">Reference proteome</keyword>
<gene>
    <name evidence="3" type="ORF">ACFFK0_04690</name>
</gene>
<dbReference type="InterPro" id="IPR017946">
    <property type="entry name" value="PLC-like_Pdiesterase_TIM-brl"/>
</dbReference>
<evidence type="ECO:0000313" key="4">
    <source>
        <dbReference type="Proteomes" id="UP001589776"/>
    </source>
</evidence>
<feature type="chain" id="PRO_5046240643" evidence="1">
    <location>
        <begin position="35"/>
        <end position="1506"/>
    </location>
</feature>